<comment type="caution">
    <text evidence="1">The sequence shown here is derived from an EMBL/GenBank/DDBJ whole genome shotgun (WGS) entry which is preliminary data.</text>
</comment>
<reference evidence="2" key="1">
    <citation type="journal article" date="2022" name="Mol. Ecol. Resour.">
        <title>The genomes of chicory, endive, great burdock and yacon provide insights into Asteraceae palaeo-polyploidization history and plant inulin production.</title>
        <authorList>
            <person name="Fan W."/>
            <person name="Wang S."/>
            <person name="Wang H."/>
            <person name="Wang A."/>
            <person name="Jiang F."/>
            <person name="Liu H."/>
            <person name="Zhao H."/>
            <person name="Xu D."/>
            <person name="Zhang Y."/>
        </authorList>
    </citation>
    <scope>NUCLEOTIDE SEQUENCE [LARGE SCALE GENOMIC DNA]</scope>
    <source>
        <strain evidence="2">cv. Punajuju</strain>
    </source>
</reference>
<proteinExistence type="predicted"/>
<protein>
    <submittedName>
        <fullName evidence="1">Uncharacterized protein</fullName>
    </submittedName>
</protein>
<accession>A0ACB9F4V5</accession>
<evidence type="ECO:0000313" key="1">
    <source>
        <dbReference type="EMBL" id="KAI3765687.1"/>
    </source>
</evidence>
<sequence>MGFMGGAVSQTLQKDGVVRMKILVKRQQLEQVLEQVVKKNVKNEGRHVRRPMSRSSASKSLEQRLKYMKRIQVLRRKQVNRDCRNYWRPVLQSIYPRIVV</sequence>
<name>A0ACB9F4V5_CICIN</name>
<dbReference type="Proteomes" id="UP001055811">
    <property type="component" value="Linkage Group LG03"/>
</dbReference>
<keyword evidence="2" id="KW-1185">Reference proteome</keyword>
<organism evidence="1 2">
    <name type="scientific">Cichorium intybus</name>
    <name type="common">Chicory</name>
    <dbReference type="NCBI Taxonomy" id="13427"/>
    <lineage>
        <taxon>Eukaryota</taxon>
        <taxon>Viridiplantae</taxon>
        <taxon>Streptophyta</taxon>
        <taxon>Embryophyta</taxon>
        <taxon>Tracheophyta</taxon>
        <taxon>Spermatophyta</taxon>
        <taxon>Magnoliopsida</taxon>
        <taxon>eudicotyledons</taxon>
        <taxon>Gunneridae</taxon>
        <taxon>Pentapetalae</taxon>
        <taxon>asterids</taxon>
        <taxon>campanulids</taxon>
        <taxon>Asterales</taxon>
        <taxon>Asteraceae</taxon>
        <taxon>Cichorioideae</taxon>
        <taxon>Cichorieae</taxon>
        <taxon>Cichoriinae</taxon>
        <taxon>Cichorium</taxon>
    </lineage>
</organism>
<gene>
    <name evidence="1" type="ORF">L2E82_15729</name>
</gene>
<evidence type="ECO:0000313" key="2">
    <source>
        <dbReference type="Proteomes" id="UP001055811"/>
    </source>
</evidence>
<dbReference type="EMBL" id="CM042011">
    <property type="protein sequence ID" value="KAI3765687.1"/>
    <property type="molecule type" value="Genomic_DNA"/>
</dbReference>
<reference evidence="1 2" key="2">
    <citation type="journal article" date="2022" name="Mol. Ecol. Resour.">
        <title>The genomes of chicory, endive, great burdock and yacon provide insights into Asteraceae paleo-polyploidization history and plant inulin production.</title>
        <authorList>
            <person name="Fan W."/>
            <person name="Wang S."/>
            <person name="Wang H."/>
            <person name="Wang A."/>
            <person name="Jiang F."/>
            <person name="Liu H."/>
            <person name="Zhao H."/>
            <person name="Xu D."/>
            <person name="Zhang Y."/>
        </authorList>
    </citation>
    <scope>NUCLEOTIDE SEQUENCE [LARGE SCALE GENOMIC DNA]</scope>
    <source>
        <strain evidence="2">cv. Punajuju</strain>
        <tissue evidence="1">Leaves</tissue>
    </source>
</reference>